<evidence type="ECO:0000313" key="1">
    <source>
        <dbReference type="EMBL" id="KZD12159.1"/>
    </source>
</evidence>
<dbReference type="AlphaFoldDB" id="A0A154WF88"/>
<dbReference type="STRING" id="580166.AUP43_17190"/>
<name>A0A154WF88_9PROT</name>
<sequence>MYWRSLKLGKALPSRHDFVAEDVWSWIGHIGLLDVEREPLRFRIRLQGNHLARLTGFDATGRYLDEVALPLYHDEILAQHRRATETGEPVYASHIDESRPWKRIDRLILPFATDGRTVDLLMTGLYMAVEPWHGYHGTLFAGYERAAG</sequence>
<evidence type="ECO:0008006" key="3">
    <source>
        <dbReference type="Google" id="ProtNLM"/>
    </source>
</evidence>
<comment type="caution">
    <text evidence="1">The sequence shown here is derived from an EMBL/GenBank/DDBJ whole genome shotgun (WGS) entry which is preliminary data.</text>
</comment>
<keyword evidence="2" id="KW-1185">Reference proteome</keyword>
<proteinExistence type="predicted"/>
<evidence type="ECO:0000313" key="2">
    <source>
        <dbReference type="Proteomes" id="UP000076400"/>
    </source>
</evidence>
<protein>
    <recommendedName>
        <fullName evidence="3">PAS domain-containing protein</fullName>
    </recommendedName>
</protein>
<organism evidence="1 2">
    <name type="scientific">Oceanibaculum pacificum</name>
    <dbReference type="NCBI Taxonomy" id="580166"/>
    <lineage>
        <taxon>Bacteria</taxon>
        <taxon>Pseudomonadati</taxon>
        <taxon>Pseudomonadota</taxon>
        <taxon>Alphaproteobacteria</taxon>
        <taxon>Rhodospirillales</taxon>
        <taxon>Oceanibaculaceae</taxon>
        <taxon>Oceanibaculum</taxon>
    </lineage>
</organism>
<accession>A0A154WF88</accession>
<dbReference type="EMBL" id="LPXN01000048">
    <property type="protein sequence ID" value="KZD12159.1"/>
    <property type="molecule type" value="Genomic_DNA"/>
</dbReference>
<dbReference type="InterPro" id="IPR009922">
    <property type="entry name" value="DUF1457"/>
</dbReference>
<dbReference type="Proteomes" id="UP000076400">
    <property type="component" value="Unassembled WGS sequence"/>
</dbReference>
<gene>
    <name evidence="1" type="ORF">AUP43_17190</name>
</gene>
<reference evidence="1 2" key="1">
    <citation type="submission" date="2015-12" db="EMBL/GenBank/DDBJ databases">
        <title>Genome sequence of Oceanibaculum pacificum MCCC 1A02656.</title>
        <authorList>
            <person name="Lu L."/>
            <person name="Lai Q."/>
            <person name="Shao Z."/>
            <person name="Qian P."/>
        </authorList>
    </citation>
    <scope>NUCLEOTIDE SEQUENCE [LARGE SCALE GENOMIC DNA]</scope>
    <source>
        <strain evidence="1 2">MCCC 1A02656</strain>
    </source>
</reference>
<dbReference type="Pfam" id="PF07310">
    <property type="entry name" value="PAS_5"/>
    <property type="match status" value="1"/>
</dbReference>